<dbReference type="OrthoDB" id="9812126at2"/>
<dbReference type="GO" id="GO:0005524">
    <property type="term" value="F:ATP binding"/>
    <property type="evidence" value="ECO:0007669"/>
    <property type="project" value="UniProtKB-KW"/>
</dbReference>
<evidence type="ECO:0000256" key="4">
    <source>
        <dbReference type="ARBA" id="ARBA00022840"/>
    </source>
</evidence>
<dbReference type="AlphaFoldDB" id="A0A1M7C4G0"/>
<dbReference type="PROSITE" id="PS51192">
    <property type="entry name" value="HELICASE_ATP_BIND_1"/>
    <property type="match status" value="1"/>
</dbReference>
<evidence type="ECO:0000256" key="1">
    <source>
        <dbReference type="ARBA" id="ARBA00022741"/>
    </source>
</evidence>
<dbReference type="Pfam" id="PF00270">
    <property type="entry name" value="DEAD"/>
    <property type="match status" value="1"/>
</dbReference>
<dbReference type="Gene3D" id="3.40.50.300">
    <property type="entry name" value="P-loop containing nucleotide triphosphate hydrolases"/>
    <property type="match status" value="2"/>
</dbReference>
<dbReference type="InterPro" id="IPR050699">
    <property type="entry name" value="RNA-DNA_Helicase"/>
</dbReference>
<dbReference type="Proteomes" id="UP000650994">
    <property type="component" value="Unassembled WGS sequence"/>
</dbReference>
<organism evidence="8 9">
    <name type="scientific">Chishuiella changwenlii</name>
    <dbReference type="NCBI Taxonomy" id="1434701"/>
    <lineage>
        <taxon>Bacteria</taxon>
        <taxon>Pseudomonadati</taxon>
        <taxon>Bacteroidota</taxon>
        <taxon>Flavobacteriia</taxon>
        <taxon>Flavobacteriales</taxon>
        <taxon>Weeksellaceae</taxon>
        <taxon>Chishuiella</taxon>
    </lineage>
</organism>
<dbReference type="GO" id="GO:0004386">
    <property type="term" value="F:helicase activity"/>
    <property type="evidence" value="ECO:0007669"/>
    <property type="project" value="UniProtKB-KW"/>
</dbReference>
<dbReference type="InterPro" id="IPR027417">
    <property type="entry name" value="P-loop_NTPase"/>
</dbReference>
<dbReference type="InterPro" id="IPR014001">
    <property type="entry name" value="Helicase_ATP-bd"/>
</dbReference>
<feature type="domain" description="Helicase ATP-binding" evidence="5">
    <location>
        <begin position="93"/>
        <end position="248"/>
    </location>
</feature>
<name>A0A1M7C4G0_9FLAO</name>
<dbReference type="PANTHER" id="PTHR12131:SF1">
    <property type="entry name" value="ATP-DEPENDENT RNA HELICASE SUPV3L1, MITOCHONDRIAL-RELATED"/>
    <property type="match status" value="1"/>
</dbReference>
<evidence type="ECO:0000313" key="7">
    <source>
        <dbReference type="EMBL" id="GGF05674.1"/>
    </source>
</evidence>
<protein>
    <submittedName>
        <fullName evidence="8">DEAD/DEAH box helicase</fullName>
    </submittedName>
</protein>
<accession>A0A1M7C4G0</accession>
<dbReference type="InterPro" id="IPR011545">
    <property type="entry name" value="DEAD/DEAH_box_helicase_dom"/>
</dbReference>
<evidence type="ECO:0000313" key="8">
    <source>
        <dbReference type="EMBL" id="SHL62057.1"/>
    </source>
</evidence>
<dbReference type="PANTHER" id="PTHR12131">
    <property type="entry name" value="ATP-DEPENDENT RNA AND DNA HELICASE"/>
    <property type="match status" value="1"/>
</dbReference>
<evidence type="ECO:0000256" key="2">
    <source>
        <dbReference type="ARBA" id="ARBA00022801"/>
    </source>
</evidence>
<dbReference type="SUPFAM" id="SSF52540">
    <property type="entry name" value="P-loop containing nucleoside triphosphate hydrolases"/>
    <property type="match status" value="1"/>
</dbReference>
<reference evidence="8" key="2">
    <citation type="submission" date="2016-11" db="EMBL/GenBank/DDBJ databases">
        <authorList>
            <person name="Jaros S."/>
            <person name="Januszkiewicz K."/>
            <person name="Wedrychowicz H."/>
        </authorList>
    </citation>
    <scope>NUCLEOTIDE SEQUENCE [LARGE SCALE GENOMIC DNA]</scope>
    <source>
        <strain evidence="8">DSM 27989</strain>
    </source>
</reference>
<proteinExistence type="predicted"/>
<evidence type="ECO:0000259" key="5">
    <source>
        <dbReference type="PROSITE" id="PS51192"/>
    </source>
</evidence>
<dbReference type="STRING" id="1434701.SAMN05443634_11283"/>
<keyword evidence="10" id="KW-1185">Reference proteome</keyword>
<reference evidence="9" key="3">
    <citation type="submission" date="2016-11" db="EMBL/GenBank/DDBJ databases">
        <authorList>
            <person name="Varghese N."/>
            <person name="Submissions S."/>
        </authorList>
    </citation>
    <scope>NUCLEOTIDE SEQUENCE [LARGE SCALE GENOMIC DNA]</scope>
    <source>
        <strain evidence="9">DSM 27989</strain>
    </source>
</reference>
<dbReference type="EMBL" id="BMFL01000016">
    <property type="protein sequence ID" value="GGF05674.1"/>
    <property type="molecule type" value="Genomic_DNA"/>
</dbReference>
<dbReference type="PROSITE" id="PS51194">
    <property type="entry name" value="HELICASE_CTER"/>
    <property type="match status" value="1"/>
</dbReference>
<reference evidence="7" key="1">
    <citation type="journal article" date="2014" name="Int. J. Syst. Evol. Microbiol.">
        <title>Complete genome of a new Firmicutes species belonging to the dominant human colonic microbiota ('Ruminococcus bicirculans') reveals two chromosomes and a selective capacity to utilize plant glucans.</title>
        <authorList>
            <consortium name="NISC Comparative Sequencing Program"/>
            <person name="Wegmann U."/>
            <person name="Louis P."/>
            <person name="Goesmann A."/>
            <person name="Henrissat B."/>
            <person name="Duncan S.H."/>
            <person name="Flint H.J."/>
        </authorList>
    </citation>
    <scope>NUCLEOTIDE SEQUENCE</scope>
    <source>
        <strain evidence="7">CGMCC 1.12707</strain>
    </source>
</reference>
<reference evidence="10" key="4">
    <citation type="journal article" date="2019" name="Int. J. Syst. Evol. Microbiol.">
        <title>The Global Catalogue of Microorganisms (GCM) 10K type strain sequencing project: providing services to taxonomists for standard genome sequencing and annotation.</title>
        <authorList>
            <consortium name="The Broad Institute Genomics Platform"/>
            <consortium name="The Broad Institute Genome Sequencing Center for Infectious Disease"/>
            <person name="Wu L."/>
            <person name="Ma J."/>
        </authorList>
    </citation>
    <scope>NUCLEOTIDE SEQUENCE [LARGE SCALE GENOMIC DNA]</scope>
    <source>
        <strain evidence="10">CGMCC 1.12707</strain>
    </source>
</reference>
<dbReference type="Proteomes" id="UP000184120">
    <property type="component" value="Unassembled WGS sequence"/>
</dbReference>
<keyword evidence="3 8" id="KW-0347">Helicase</keyword>
<dbReference type="GO" id="GO:0016787">
    <property type="term" value="F:hydrolase activity"/>
    <property type="evidence" value="ECO:0007669"/>
    <property type="project" value="UniProtKB-KW"/>
</dbReference>
<keyword evidence="1" id="KW-0547">Nucleotide-binding</keyword>
<keyword evidence="2" id="KW-0378">Hydrolase</keyword>
<dbReference type="SMART" id="SM00487">
    <property type="entry name" value="DEXDc"/>
    <property type="match status" value="1"/>
</dbReference>
<dbReference type="RefSeq" id="WP_072933826.1">
    <property type="nucleotide sequence ID" value="NZ_BMFL01000016.1"/>
</dbReference>
<dbReference type="EMBL" id="FRBH01000012">
    <property type="protein sequence ID" value="SHL62057.1"/>
    <property type="molecule type" value="Genomic_DNA"/>
</dbReference>
<dbReference type="InterPro" id="IPR001650">
    <property type="entry name" value="Helicase_C-like"/>
</dbReference>
<evidence type="ECO:0000313" key="9">
    <source>
        <dbReference type="Proteomes" id="UP000184120"/>
    </source>
</evidence>
<reference evidence="7" key="5">
    <citation type="submission" date="2024-05" db="EMBL/GenBank/DDBJ databases">
        <authorList>
            <person name="Sun Q."/>
            <person name="Zhou Y."/>
        </authorList>
    </citation>
    <scope>NUCLEOTIDE SEQUENCE</scope>
    <source>
        <strain evidence="7">CGMCC 1.12707</strain>
    </source>
</reference>
<evidence type="ECO:0000259" key="6">
    <source>
        <dbReference type="PROSITE" id="PS51194"/>
    </source>
</evidence>
<dbReference type="GO" id="GO:0003676">
    <property type="term" value="F:nucleic acid binding"/>
    <property type="evidence" value="ECO:0007669"/>
    <property type="project" value="InterPro"/>
</dbReference>
<gene>
    <name evidence="7" type="ORF">GCM10010984_23640</name>
    <name evidence="8" type="ORF">SAMN05443634_11283</name>
</gene>
<feature type="domain" description="Helicase C-terminal" evidence="6">
    <location>
        <begin position="296"/>
        <end position="481"/>
    </location>
</feature>
<sequence length="706" mass="81786">MIEYFDRCKELFNYIKEDNYLKARDGVIHLLHDLKENKIQKNELVNHLIREVGLYQYIDENTSNWSDAFAKESFKVNTGIESQTVHFEQSSILKSLLRGDNIALSAPTSFGKSFIIDAFIANKKPKNVVIIVPTISLTDETRKRISKKFGSEYKIITTPNIKLSDKNIFIFPQERAVSYSNIIQEIDLLIIDEFYKISKSNDKERAVKLQEALIKLDSKSKQKYFLAPNIKSIKENPFTEGMISVEKLDFNTVVLKHHKVFKEINNNEEIKKQFLLKICKNHKNLIYAALFKEISTIQELFLNNYEDKKSKLIVDFSNWLKNNYDPEWALAQLILKGIGIHNGRLHRSITQYQVILFDDEKSGLDSIISTSSLIEGVNTSAKNVIIWSIKSGQGNNNLTPLSYKNIKGRAGRMFKHFIGNVYELVEPKLKNLDSIQLSIEVDNSLIGGIKDENYLSKISLDNQKIANQNINKIESILGKGIYRKLREENSLNSNDEDLIYKICVELRDNYNDWKSLKMLKSIKSEDWEYILGKLCYLNSKSLRWSNNANSLQFNQAKKFIQIISKNWKKSLPNLMLDLKKEGLTIDDFFALEKRVCHNFSGYLNDFNNLNRIINRENFIDISGFISKCSNAFMPSVILELEEYGLPRMISKKINHCKLINFEVSEMNIEEAIIQLKSIGKEQIIDSCSIYLDNFDIFILDNFFENI</sequence>
<evidence type="ECO:0000313" key="10">
    <source>
        <dbReference type="Proteomes" id="UP000650994"/>
    </source>
</evidence>
<evidence type="ECO:0000256" key="3">
    <source>
        <dbReference type="ARBA" id="ARBA00022806"/>
    </source>
</evidence>
<keyword evidence="4" id="KW-0067">ATP-binding</keyword>